<dbReference type="CDD" id="cd06437">
    <property type="entry name" value="CESA_CaSu_A2"/>
    <property type="match status" value="1"/>
</dbReference>
<evidence type="ECO:0000256" key="6">
    <source>
        <dbReference type="ARBA" id="ARBA00023034"/>
    </source>
</evidence>
<keyword evidence="4 13" id="KW-0812">Transmembrane</keyword>
<dbReference type="Gene3D" id="3.90.550.10">
    <property type="entry name" value="Spore Coat Polysaccharide Biosynthesis Protein SpsA, Chain A"/>
    <property type="match status" value="1"/>
</dbReference>
<evidence type="ECO:0000256" key="1">
    <source>
        <dbReference type="ARBA" id="ARBA00004653"/>
    </source>
</evidence>
<comment type="subcellular location">
    <subcellularLocation>
        <location evidence="1">Golgi apparatus membrane</location>
        <topology evidence="1">Multi-pass membrane protein</topology>
    </subcellularLocation>
</comment>
<evidence type="ECO:0000256" key="2">
    <source>
        <dbReference type="ARBA" id="ARBA00022676"/>
    </source>
</evidence>
<reference evidence="15 16" key="1">
    <citation type="submission" date="2019-05" db="EMBL/GenBank/DDBJ databases">
        <title>Mikania micrantha, genome provides insights into the molecular mechanism of rapid growth.</title>
        <authorList>
            <person name="Liu B."/>
        </authorList>
    </citation>
    <scope>NUCLEOTIDE SEQUENCE [LARGE SCALE GENOMIC DNA]</scope>
    <source>
        <strain evidence="15">NLD-2019</strain>
        <tissue evidence="15">Leaf</tissue>
    </source>
</reference>
<evidence type="ECO:0000259" key="14">
    <source>
        <dbReference type="Pfam" id="PF13632"/>
    </source>
</evidence>
<feature type="transmembrane region" description="Helical" evidence="13">
    <location>
        <begin position="31"/>
        <end position="57"/>
    </location>
</feature>
<keyword evidence="5 13" id="KW-1133">Transmembrane helix</keyword>
<dbReference type="OrthoDB" id="72851at2759"/>
<dbReference type="GO" id="GO:0051753">
    <property type="term" value="F:mannan synthase activity"/>
    <property type="evidence" value="ECO:0007669"/>
    <property type="project" value="TreeGrafter"/>
</dbReference>
<dbReference type="EC" id="2.4.1.32" evidence="11"/>
<comment type="similarity">
    <text evidence="10">Belongs to the glycosyltransferase 2 family. Plant cellulose synthase-like A subfamily.</text>
</comment>
<evidence type="ECO:0000256" key="13">
    <source>
        <dbReference type="SAM" id="Phobius"/>
    </source>
</evidence>
<feature type="transmembrane region" description="Helical" evidence="13">
    <location>
        <begin position="344"/>
        <end position="372"/>
    </location>
</feature>
<dbReference type="PANTHER" id="PTHR32044">
    <property type="entry name" value="GLUCOMANNAN 4-BETA-MANNOSYLTRANSFERASE 9"/>
    <property type="match status" value="1"/>
</dbReference>
<organism evidence="15 16">
    <name type="scientific">Mikania micrantha</name>
    <name type="common">bitter vine</name>
    <dbReference type="NCBI Taxonomy" id="192012"/>
    <lineage>
        <taxon>Eukaryota</taxon>
        <taxon>Viridiplantae</taxon>
        <taxon>Streptophyta</taxon>
        <taxon>Embryophyta</taxon>
        <taxon>Tracheophyta</taxon>
        <taxon>Spermatophyta</taxon>
        <taxon>Magnoliopsida</taxon>
        <taxon>eudicotyledons</taxon>
        <taxon>Gunneridae</taxon>
        <taxon>Pentapetalae</taxon>
        <taxon>asterids</taxon>
        <taxon>campanulids</taxon>
        <taxon>Asterales</taxon>
        <taxon>Asteraceae</taxon>
        <taxon>Asteroideae</taxon>
        <taxon>Heliantheae alliance</taxon>
        <taxon>Eupatorieae</taxon>
        <taxon>Mikania</taxon>
    </lineage>
</organism>
<evidence type="ECO:0000256" key="9">
    <source>
        <dbReference type="ARBA" id="ARBA00051800"/>
    </source>
</evidence>
<dbReference type="PANTHER" id="PTHR32044:SF21">
    <property type="entry name" value="GLUCOMANNAN 4-BETA-MANNOSYLTRANSFERASE 3-RELATED"/>
    <property type="match status" value="1"/>
</dbReference>
<comment type="caution">
    <text evidence="15">The sequence shown here is derived from an EMBL/GenBank/DDBJ whole genome shotgun (WGS) entry which is preliminary data.</text>
</comment>
<proteinExistence type="inferred from homology"/>
<evidence type="ECO:0000256" key="4">
    <source>
        <dbReference type="ARBA" id="ARBA00022692"/>
    </source>
</evidence>
<dbReference type="Proteomes" id="UP000326396">
    <property type="component" value="Unassembled WGS sequence"/>
</dbReference>
<sequence>MESFLSASNYGLLGTMWEQVRAPFIVPFMKMMVIMCLAMSIMLFVERVYMALVIVFVKLMRYKLEKRYKWEAIKEDLETGNSVFPLVLVQIPMYNEKEVYQLSIGAACGLSWPSDRVIIQVLDDSTDPIIKDLVELECKRWAGKGINIKYEIRDNRNGYKAGALKQGMKHSYVKQCEFVAIFDADFQPDPDFLWRTIPFLANNPELALVQARWKFVNSDECLMTRMQEMSLDYHFTVEQEAGSTTHAFFGFNGTAGVWRISALNEAGGWKDRTTVEDMDLAVRVSLKGWKFVYVGDLKVKNELPSTFKAYRYQQHRWSCGPANLFKKMIIEIARNKKVTLWKKIYVIYSFFFVRKIVAHLVTFIFYCVVLPATVLVPEVQVPKWGAVYIPSIISLLNAVGTPRSFHLLVFWILFENVMSLHRTKGTFIGLFEAGTRVNEWVVTKKLGEALKPKPGSKPTKKPRIQIGESVYMLEIFVGVYLFLCGCFDFSYGKNHYYIYLFLQSMAFFIAGFGYIGVFAPNS</sequence>
<keyword evidence="6" id="KW-0333">Golgi apparatus</keyword>
<dbReference type="FunFam" id="3.90.550.10:FF:000015">
    <property type="entry name" value="Glucomannan 4-beta-mannosyltransferase 9"/>
    <property type="match status" value="1"/>
</dbReference>
<dbReference type="SUPFAM" id="SSF53448">
    <property type="entry name" value="Nucleotide-diphospho-sugar transferases"/>
    <property type="match status" value="1"/>
</dbReference>
<evidence type="ECO:0000256" key="12">
    <source>
        <dbReference type="ARBA" id="ARBA00076024"/>
    </source>
</evidence>
<evidence type="ECO:0000256" key="8">
    <source>
        <dbReference type="ARBA" id="ARBA00023316"/>
    </source>
</evidence>
<comment type="catalytic activity">
    <reaction evidence="9">
        <text>GDP-mannose + (glucomannan)n = GDP + (glucomannan)n+1.</text>
        <dbReference type="EC" id="2.4.1.32"/>
    </reaction>
</comment>
<dbReference type="GO" id="GO:0000139">
    <property type="term" value="C:Golgi membrane"/>
    <property type="evidence" value="ECO:0007669"/>
    <property type="project" value="UniProtKB-SubCell"/>
</dbReference>
<feature type="transmembrane region" description="Helical" evidence="13">
    <location>
        <begin position="392"/>
        <end position="414"/>
    </location>
</feature>
<evidence type="ECO:0000313" key="16">
    <source>
        <dbReference type="Proteomes" id="UP000326396"/>
    </source>
</evidence>
<evidence type="ECO:0000313" key="15">
    <source>
        <dbReference type="EMBL" id="KAD2093506.1"/>
    </source>
</evidence>
<dbReference type="EMBL" id="SZYD01000191">
    <property type="protein sequence ID" value="KAD2093506.1"/>
    <property type="molecule type" value="Genomic_DNA"/>
</dbReference>
<gene>
    <name evidence="15" type="ORF">E3N88_41842</name>
</gene>
<keyword evidence="16" id="KW-1185">Reference proteome</keyword>
<dbReference type="InterPro" id="IPR001173">
    <property type="entry name" value="Glyco_trans_2-like"/>
</dbReference>
<evidence type="ECO:0000256" key="3">
    <source>
        <dbReference type="ARBA" id="ARBA00022679"/>
    </source>
</evidence>
<dbReference type="GO" id="GO:0071555">
    <property type="term" value="P:cell wall organization"/>
    <property type="evidence" value="ECO:0007669"/>
    <property type="project" value="UniProtKB-KW"/>
</dbReference>
<evidence type="ECO:0000256" key="10">
    <source>
        <dbReference type="ARBA" id="ARBA00060879"/>
    </source>
</evidence>
<feature type="transmembrane region" description="Helical" evidence="13">
    <location>
        <begin position="470"/>
        <end position="491"/>
    </location>
</feature>
<keyword evidence="3" id="KW-0808">Transferase</keyword>
<dbReference type="InterPro" id="IPR029044">
    <property type="entry name" value="Nucleotide-diphossugar_trans"/>
</dbReference>
<evidence type="ECO:0000256" key="5">
    <source>
        <dbReference type="ARBA" id="ARBA00022989"/>
    </source>
</evidence>
<dbReference type="AlphaFoldDB" id="A0A5N6LJG4"/>
<accession>A0A5N6LJG4</accession>
<dbReference type="GO" id="GO:0047259">
    <property type="term" value="F:glucomannan 4-beta-mannosyltransferase activity"/>
    <property type="evidence" value="ECO:0007669"/>
    <property type="project" value="UniProtKB-EC"/>
</dbReference>
<evidence type="ECO:0000256" key="11">
    <source>
        <dbReference type="ARBA" id="ARBA00066505"/>
    </source>
</evidence>
<name>A0A5N6LJG4_9ASTR</name>
<feature type="domain" description="Glycosyltransferase 2-like" evidence="14">
    <location>
        <begin position="179"/>
        <end position="372"/>
    </location>
</feature>
<keyword evidence="8" id="KW-0961">Cell wall biogenesis/degradation</keyword>
<keyword evidence="2" id="KW-0328">Glycosyltransferase</keyword>
<keyword evidence="7 13" id="KW-0472">Membrane</keyword>
<feature type="transmembrane region" description="Helical" evidence="13">
    <location>
        <begin position="497"/>
        <end position="519"/>
    </location>
</feature>
<dbReference type="Pfam" id="PF13632">
    <property type="entry name" value="Glyco_trans_2_3"/>
    <property type="match status" value="1"/>
</dbReference>
<protein>
    <recommendedName>
        <fullName evidence="11">glucomannan 4-beta-mannosyltransferase</fullName>
        <ecNumber evidence="11">2.4.1.32</ecNumber>
    </recommendedName>
    <alternativeName>
        <fullName evidence="12">Glucomannan synthase</fullName>
    </alternativeName>
</protein>
<evidence type="ECO:0000256" key="7">
    <source>
        <dbReference type="ARBA" id="ARBA00023136"/>
    </source>
</evidence>